<dbReference type="InterPro" id="IPR013217">
    <property type="entry name" value="Methyltransf_12"/>
</dbReference>
<dbReference type="Gene3D" id="3.40.50.150">
    <property type="entry name" value="Vaccinia Virus protein VP39"/>
    <property type="match status" value="1"/>
</dbReference>
<reference evidence="3" key="1">
    <citation type="submission" date="2019-02" db="EMBL/GenBank/DDBJ databases">
        <authorList>
            <person name="Gruber-Vodicka R. H."/>
            <person name="Seah K. B. B."/>
        </authorList>
    </citation>
    <scope>NUCLEOTIDE SEQUENCE</scope>
    <source>
        <strain evidence="2">BECK_S312</strain>
        <strain evidence="3">BECK_S426</strain>
    </source>
</reference>
<keyword evidence="3" id="KW-0808">Transferase</keyword>
<feature type="domain" description="Methyltransferase type 12" evidence="1">
    <location>
        <begin position="5"/>
        <end position="50"/>
    </location>
</feature>
<protein>
    <submittedName>
        <fullName evidence="3">Methyltransferase</fullName>
    </submittedName>
</protein>
<evidence type="ECO:0000259" key="1">
    <source>
        <dbReference type="Pfam" id="PF08242"/>
    </source>
</evidence>
<dbReference type="GO" id="GO:0008168">
    <property type="term" value="F:methyltransferase activity"/>
    <property type="evidence" value="ECO:0007669"/>
    <property type="project" value="UniProtKB-KW"/>
</dbReference>
<dbReference type="GO" id="GO:0032259">
    <property type="term" value="P:methylation"/>
    <property type="evidence" value="ECO:0007669"/>
    <property type="project" value="UniProtKB-KW"/>
</dbReference>
<dbReference type="AlphaFoldDB" id="A0A450XFU4"/>
<evidence type="ECO:0000313" key="2">
    <source>
        <dbReference type="EMBL" id="VFK12098.1"/>
    </source>
</evidence>
<dbReference type="InterPro" id="IPR029063">
    <property type="entry name" value="SAM-dependent_MTases_sf"/>
</dbReference>
<keyword evidence="3" id="KW-0489">Methyltransferase</keyword>
<sequence length="58" mass="5966">MGLFLEIGCGTGFVLSGIAEAFPEAKLVGTDAFSAGLAYAARRVPGAALYQMDARCLP</sequence>
<dbReference type="SUPFAM" id="SSF53335">
    <property type="entry name" value="S-adenosyl-L-methionine-dependent methyltransferases"/>
    <property type="match status" value="1"/>
</dbReference>
<name>A0A450XFU4_9GAMM</name>
<accession>A0A450XFU4</accession>
<dbReference type="Pfam" id="PF08242">
    <property type="entry name" value="Methyltransf_12"/>
    <property type="match status" value="1"/>
</dbReference>
<dbReference type="EMBL" id="CAADFP010000059">
    <property type="protein sequence ID" value="VFK28151.1"/>
    <property type="molecule type" value="Genomic_DNA"/>
</dbReference>
<dbReference type="EMBL" id="CAADFM010000065">
    <property type="protein sequence ID" value="VFK12098.1"/>
    <property type="molecule type" value="Genomic_DNA"/>
</dbReference>
<gene>
    <name evidence="2" type="ORF">BECKLPF1236A_GA0070988_1006515</name>
    <name evidence="3" type="ORF">BECKLPF1236C_GA0070990_1005915</name>
</gene>
<proteinExistence type="predicted"/>
<evidence type="ECO:0000313" key="3">
    <source>
        <dbReference type="EMBL" id="VFK28151.1"/>
    </source>
</evidence>
<organism evidence="3">
    <name type="scientific">Candidatus Kentrum sp. LPFa</name>
    <dbReference type="NCBI Taxonomy" id="2126335"/>
    <lineage>
        <taxon>Bacteria</taxon>
        <taxon>Pseudomonadati</taxon>
        <taxon>Pseudomonadota</taxon>
        <taxon>Gammaproteobacteria</taxon>
        <taxon>Candidatus Kentrum</taxon>
    </lineage>
</organism>